<gene>
    <name evidence="3" type="primary">fabG8</name>
    <name evidence="3" type="ORF">AXFE_22550</name>
</gene>
<dbReference type="Pfam" id="PF13561">
    <property type="entry name" value="adh_short_C2"/>
    <property type="match status" value="1"/>
</dbReference>
<dbReference type="PRINTS" id="PR00080">
    <property type="entry name" value="SDRFAMILY"/>
</dbReference>
<comment type="similarity">
    <text evidence="1">Belongs to the short-chain dehydrogenases/reductases (SDR) family.</text>
</comment>
<name>A0A0D8HG24_9ACTN</name>
<dbReference type="RefSeq" id="WP_052605875.1">
    <property type="nucleotide sequence ID" value="NZ_JXYS01000071.1"/>
</dbReference>
<dbReference type="FunFam" id="3.40.50.720:FF:000084">
    <property type="entry name" value="Short-chain dehydrogenase reductase"/>
    <property type="match status" value="1"/>
</dbReference>
<comment type="caution">
    <text evidence="3">The sequence shown here is derived from an EMBL/GenBank/DDBJ whole genome shotgun (WGS) entry which is preliminary data.</text>
</comment>
<accession>A0A0D8HG24</accession>
<evidence type="ECO:0000313" key="4">
    <source>
        <dbReference type="Proteomes" id="UP000032360"/>
    </source>
</evidence>
<protein>
    <submittedName>
        <fullName evidence="3">3-oxoacyl-[acyl-carrier-protein] reductase FabG</fullName>
        <ecNumber evidence="3">1.1.1.100</ecNumber>
    </submittedName>
</protein>
<dbReference type="PANTHER" id="PTHR42879">
    <property type="entry name" value="3-OXOACYL-(ACYL-CARRIER-PROTEIN) REDUCTASE"/>
    <property type="match status" value="1"/>
</dbReference>
<dbReference type="STRING" id="1280514.AXFE_22550"/>
<dbReference type="EC" id="1.1.1.100" evidence="3"/>
<dbReference type="InterPro" id="IPR002347">
    <property type="entry name" value="SDR_fam"/>
</dbReference>
<dbReference type="PRINTS" id="PR00081">
    <property type="entry name" value="GDHRDH"/>
</dbReference>
<organism evidence="3 4">
    <name type="scientific">Acidithrix ferrooxidans</name>
    <dbReference type="NCBI Taxonomy" id="1280514"/>
    <lineage>
        <taxon>Bacteria</taxon>
        <taxon>Bacillati</taxon>
        <taxon>Actinomycetota</taxon>
        <taxon>Acidimicrobiia</taxon>
        <taxon>Acidimicrobiales</taxon>
        <taxon>Acidimicrobiaceae</taxon>
        <taxon>Acidithrix</taxon>
    </lineage>
</organism>
<evidence type="ECO:0000313" key="3">
    <source>
        <dbReference type="EMBL" id="KJF16900.1"/>
    </source>
</evidence>
<evidence type="ECO:0000256" key="1">
    <source>
        <dbReference type="ARBA" id="ARBA00006484"/>
    </source>
</evidence>
<dbReference type="EMBL" id="JXYS01000071">
    <property type="protein sequence ID" value="KJF16900.1"/>
    <property type="molecule type" value="Genomic_DNA"/>
</dbReference>
<keyword evidence="4" id="KW-1185">Reference proteome</keyword>
<sequence length="256" mass="26716">MFSLKGDVAIITGAGSEGGIGFACASQLGHRGAKVVITSTTTRIFMRVKELQDQGILAHGIVADLTLEQNAKQIVQAALELFGGLSILVNNAGMGTITAPETFIPLFELPLAKWKESIDRNLTTAFLMTKHVLPTMVDRQYGRIVNIASTTGPIGAVVNEGPYASAKAAMVALTKTTAVEHAKALITANAIAPGWIATPAQTETESHHGLASPMGRSGLPKEVASAVTFLASHEASYINGHLLVVDGGNHLIEGLG</sequence>
<reference evidence="3 4" key="1">
    <citation type="submission" date="2015-01" db="EMBL/GenBank/DDBJ databases">
        <title>Draft genome of the acidophilic iron oxidizer Acidithrix ferrooxidans strain Py-F3.</title>
        <authorList>
            <person name="Poehlein A."/>
            <person name="Eisen S."/>
            <person name="Schloemann M."/>
            <person name="Johnson B.D."/>
            <person name="Daniel R."/>
            <person name="Muehling M."/>
        </authorList>
    </citation>
    <scope>NUCLEOTIDE SEQUENCE [LARGE SCALE GENOMIC DNA]</scope>
    <source>
        <strain evidence="3 4">Py-F3</strain>
    </source>
</reference>
<dbReference type="GO" id="GO:0004316">
    <property type="term" value="F:3-oxoacyl-[acyl-carrier-protein] reductase (NADPH) activity"/>
    <property type="evidence" value="ECO:0007669"/>
    <property type="project" value="UniProtKB-EC"/>
</dbReference>
<dbReference type="Proteomes" id="UP000032360">
    <property type="component" value="Unassembled WGS sequence"/>
</dbReference>
<dbReference type="InterPro" id="IPR036291">
    <property type="entry name" value="NAD(P)-bd_dom_sf"/>
</dbReference>
<dbReference type="SUPFAM" id="SSF51735">
    <property type="entry name" value="NAD(P)-binding Rossmann-fold domains"/>
    <property type="match status" value="1"/>
</dbReference>
<proteinExistence type="inferred from homology"/>
<dbReference type="AlphaFoldDB" id="A0A0D8HG24"/>
<keyword evidence="2 3" id="KW-0560">Oxidoreductase</keyword>
<evidence type="ECO:0000256" key="2">
    <source>
        <dbReference type="ARBA" id="ARBA00023002"/>
    </source>
</evidence>
<dbReference type="PANTHER" id="PTHR42879:SF2">
    <property type="entry name" value="3-OXOACYL-[ACYL-CARRIER-PROTEIN] REDUCTASE FABG"/>
    <property type="match status" value="1"/>
</dbReference>
<dbReference type="Gene3D" id="3.40.50.720">
    <property type="entry name" value="NAD(P)-binding Rossmann-like Domain"/>
    <property type="match status" value="1"/>
</dbReference>
<dbReference type="CDD" id="cd05233">
    <property type="entry name" value="SDR_c"/>
    <property type="match status" value="1"/>
</dbReference>
<dbReference type="PATRIC" id="fig|1280514.3.peg.2965"/>
<dbReference type="InterPro" id="IPR050259">
    <property type="entry name" value="SDR"/>
</dbReference>
<dbReference type="OrthoDB" id="4288312at2"/>